<dbReference type="Pfam" id="PF20237">
    <property type="entry name" value="DUF6594"/>
    <property type="match status" value="1"/>
</dbReference>
<name>A0A1J7IYZ7_9PEZI</name>
<evidence type="ECO:0000313" key="4">
    <source>
        <dbReference type="Proteomes" id="UP000182658"/>
    </source>
</evidence>
<accession>A0A1J7IYZ7</accession>
<proteinExistence type="predicted"/>
<feature type="transmembrane region" description="Helical" evidence="1">
    <location>
        <begin position="187"/>
        <end position="207"/>
    </location>
</feature>
<organism evidence="3 4">
    <name type="scientific">Coniochaeta ligniaria NRRL 30616</name>
    <dbReference type="NCBI Taxonomy" id="1408157"/>
    <lineage>
        <taxon>Eukaryota</taxon>
        <taxon>Fungi</taxon>
        <taxon>Dikarya</taxon>
        <taxon>Ascomycota</taxon>
        <taxon>Pezizomycotina</taxon>
        <taxon>Sordariomycetes</taxon>
        <taxon>Sordariomycetidae</taxon>
        <taxon>Coniochaetales</taxon>
        <taxon>Coniochaetaceae</taxon>
        <taxon>Coniochaeta</taxon>
    </lineage>
</organism>
<feature type="transmembrane region" description="Helical" evidence="1">
    <location>
        <begin position="213"/>
        <end position="235"/>
    </location>
</feature>
<sequence>MNGSTDQDDNLIQYVNRSLEDDEEFHFLRFEFLHRLNIVDLEVKLVRLKSLIRRNRTAQPSQLDELNRTLRSYGKLRAADLKAIIADPTIRDYEYLRQHKSLDKEQTRDRKLRLQLFFQSAEDFGDPFQSHYSWFQNTHDKIDPVRRAFMRHLPSRLTYSHHERQERKKEYMEGKPPKKVSIFVDRLVRLITALVGGLFLIVPVHIMSFSPSLIKSLVTVSVAVVVFAFVVSFLVRVTNIETLVSTATYAAVLVVFVGSTAGGSGDSTANM</sequence>
<feature type="transmembrane region" description="Helical" evidence="1">
    <location>
        <begin position="242"/>
        <end position="261"/>
    </location>
</feature>
<keyword evidence="1" id="KW-0472">Membrane</keyword>
<dbReference type="AlphaFoldDB" id="A0A1J7IYZ7"/>
<dbReference type="EMBL" id="KV875100">
    <property type="protein sequence ID" value="OIW26313.1"/>
    <property type="molecule type" value="Genomic_DNA"/>
</dbReference>
<dbReference type="InterPro" id="IPR046529">
    <property type="entry name" value="DUF6594"/>
</dbReference>
<gene>
    <name evidence="3" type="ORF">CONLIGDRAFT_646490</name>
</gene>
<reference evidence="3 4" key="1">
    <citation type="submission" date="2016-10" db="EMBL/GenBank/DDBJ databases">
        <title>Draft genome sequence of Coniochaeta ligniaria NRRL30616, a lignocellulolytic fungus for bioabatement of inhibitors in plant biomass hydrolysates.</title>
        <authorList>
            <consortium name="DOE Joint Genome Institute"/>
            <person name="Jimenez D.J."/>
            <person name="Hector R.E."/>
            <person name="Riley R."/>
            <person name="Sun H."/>
            <person name="Grigoriev I.V."/>
            <person name="Van Elsas J.D."/>
            <person name="Nichols N.N."/>
        </authorList>
    </citation>
    <scope>NUCLEOTIDE SEQUENCE [LARGE SCALE GENOMIC DNA]</scope>
    <source>
        <strain evidence="3 4">NRRL 30616</strain>
    </source>
</reference>
<dbReference type="STRING" id="1408157.A0A1J7IYZ7"/>
<dbReference type="Proteomes" id="UP000182658">
    <property type="component" value="Unassembled WGS sequence"/>
</dbReference>
<evidence type="ECO:0000313" key="3">
    <source>
        <dbReference type="EMBL" id="OIW26313.1"/>
    </source>
</evidence>
<protein>
    <recommendedName>
        <fullName evidence="2">DUF6594 domain-containing protein</fullName>
    </recommendedName>
</protein>
<keyword evidence="1" id="KW-1133">Transmembrane helix</keyword>
<keyword evidence="4" id="KW-1185">Reference proteome</keyword>
<dbReference type="InParanoid" id="A0A1J7IYZ7"/>
<dbReference type="OrthoDB" id="3546297at2759"/>
<keyword evidence="1" id="KW-0812">Transmembrane</keyword>
<feature type="domain" description="DUF6594" evidence="2">
    <location>
        <begin position="24"/>
        <end position="254"/>
    </location>
</feature>
<evidence type="ECO:0000256" key="1">
    <source>
        <dbReference type="SAM" id="Phobius"/>
    </source>
</evidence>
<evidence type="ECO:0000259" key="2">
    <source>
        <dbReference type="Pfam" id="PF20237"/>
    </source>
</evidence>